<dbReference type="PANTHER" id="PTHR33164">
    <property type="entry name" value="TRANSCRIPTIONAL REGULATOR, MARR FAMILY"/>
    <property type="match status" value="1"/>
</dbReference>
<organism evidence="2 3">
    <name type="scientific">Tritonibacter multivorans</name>
    <dbReference type="NCBI Taxonomy" id="928856"/>
    <lineage>
        <taxon>Bacteria</taxon>
        <taxon>Pseudomonadati</taxon>
        <taxon>Pseudomonadota</taxon>
        <taxon>Alphaproteobacteria</taxon>
        <taxon>Rhodobacterales</taxon>
        <taxon>Paracoccaceae</taxon>
        <taxon>Tritonibacter</taxon>
    </lineage>
</organism>
<name>A0A0P1GIV5_9RHOB</name>
<dbReference type="InterPro" id="IPR000835">
    <property type="entry name" value="HTH_MarR-typ"/>
</dbReference>
<feature type="domain" description="HTH marR-type" evidence="1">
    <location>
        <begin position="17"/>
        <end position="150"/>
    </location>
</feature>
<evidence type="ECO:0000313" key="3">
    <source>
        <dbReference type="Proteomes" id="UP000052022"/>
    </source>
</evidence>
<dbReference type="PRINTS" id="PR00598">
    <property type="entry name" value="HTHMARR"/>
</dbReference>
<dbReference type="InterPro" id="IPR036390">
    <property type="entry name" value="WH_DNA-bd_sf"/>
</dbReference>
<dbReference type="RefSeq" id="WP_058288203.1">
    <property type="nucleotide sequence ID" value="NZ_CYSD01000002.1"/>
</dbReference>
<dbReference type="InterPro" id="IPR036388">
    <property type="entry name" value="WH-like_DNA-bd_sf"/>
</dbReference>
<dbReference type="GO" id="GO:0006950">
    <property type="term" value="P:response to stress"/>
    <property type="evidence" value="ECO:0007669"/>
    <property type="project" value="TreeGrafter"/>
</dbReference>
<dbReference type="Proteomes" id="UP000052022">
    <property type="component" value="Unassembled WGS sequence"/>
</dbReference>
<evidence type="ECO:0000259" key="1">
    <source>
        <dbReference type="PROSITE" id="PS50995"/>
    </source>
</evidence>
<proteinExistence type="predicted"/>
<dbReference type="Gene3D" id="1.10.10.10">
    <property type="entry name" value="Winged helix-like DNA-binding domain superfamily/Winged helix DNA-binding domain"/>
    <property type="match status" value="1"/>
</dbReference>
<dbReference type="Pfam" id="PF12802">
    <property type="entry name" value="MarR_2"/>
    <property type="match status" value="1"/>
</dbReference>
<dbReference type="OrthoDB" id="8906692at2"/>
<protein>
    <submittedName>
        <fullName evidence="2">Multidrug resistance operon repressor</fullName>
    </submittedName>
</protein>
<evidence type="ECO:0000313" key="2">
    <source>
        <dbReference type="EMBL" id="CUH74684.1"/>
    </source>
</evidence>
<accession>A0A0P1GIV5</accession>
<dbReference type="GO" id="GO:0003700">
    <property type="term" value="F:DNA-binding transcription factor activity"/>
    <property type="evidence" value="ECO:0007669"/>
    <property type="project" value="InterPro"/>
</dbReference>
<gene>
    <name evidence="2" type="primary">mexR</name>
    <name evidence="2" type="ORF">TRM7557_00033</name>
</gene>
<dbReference type="STRING" id="928856.SAMN04488049_1276"/>
<dbReference type="AlphaFoldDB" id="A0A0P1GIV5"/>
<keyword evidence="3" id="KW-1185">Reference proteome</keyword>
<dbReference type="EMBL" id="CYSD01000002">
    <property type="protein sequence ID" value="CUH74684.1"/>
    <property type="molecule type" value="Genomic_DNA"/>
</dbReference>
<dbReference type="PANTHER" id="PTHR33164:SF57">
    <property type="entry name" value="MARR-FAMILY TRANSCRIPTIONAL REGULATOR"/>
    <property type="match status" value="1"/>
</dbReference>
<reference evidence="2 3" key="1">
    <citation type="submission" date="2015-09" db="EMBL/GenBank/DDBJ databases">
        <authorList>
            <consortium name="Swine Surveillance"/>
        </authorList>
    </citation>
    <scope>NUCLEOTIDE SEQUENCE [LARGE SCALE GENOMIC DNA]</scope>
    <source>
        <strain evidence="2 3">CECT 7557</strain>
    </source>
</reference>
<dbReference type="PROSITE" id="PS50995">
    <property type="entry name" value="HTH_MARR_2"/>
    <property type="match status" value="1"/>
</dbReference>
<dbReference type="SUPFAM" id="SSF46785">
    <property type="entry name" value="Winged helix' DNA-binding domain"/>
    <property type="match status" value="1"/>
</dbReference>
<dbReference type="InterPro" id="IPR039422">
    <property type="entry name" value="MarR/SlyA-like"/>
</dbReference>
<dbReference type="SMART" id="SM00347">
    <property type="entry name" value="HTH_MARR"/>
    <property type="match status" value="1"/>
</dbReference>
<sequence>MHKNKAQDTTESEVPLEQRISYRLQRIGTLLTTQVVGILKSSGDLTLNQWRLLDFVKGRDGGSAHELAKRGYVDKATMSRASADLMKRGYIEVSPNPSDRRASRLYLTDKGRAALAATDPLMRARQQALLSAITPEEKETLFRVLDKLEAAVTEKDREIT</sequence>